<keyword evidence="2" id="KW-1185">Reference proteome</keyword>
<protein>
    <submittedName>
        <fullName evidence="1">DUF2851 family protein</fullName>
    </submittedName>
</protein>
<dbReference type="KEGG" id="mgel:G5B37_05640"/>
<proteinExistence type="predicted"/>
<dbReference type="RefSeq" id="WP_164679089.1">
    <property type="nucleotide sequence ID" value="NZ_CP049057.1"/>
</dbReference>
<evidence type="ECO:0000313" key="1">
    <source>
        <dbReference type="EMBL" id="QIE59059.1"/>
    </source>
</evidence>
<gene>
    <name evidence="1" type="ORF">G5B37_05640</name>
</gene>
<dbReference type="AlphaFoldDB" id="A0A6G6GKH5"/>
<dbReference type="InterPro" id="IPR021272">
    <property type="entry name" value="DUF2851"/>
</dbReference>
<dbReference type="Proteomes" id="UP000505306">
    <property type="component" value="Chromosome"/>
</dbReference>
<dbReference type="Pfam" id="PF11013">
    <property type="entry name" value="DUF2851"/>
    <property type="match status" value="1"/>
</dbReference>
<evidence type="ECO:0000313" key="2">
    <source>
        <dbReference type="Proteomes" id="UP000505306"/>
    </source>
</evidence>
<sequence>MKEDFLHYVWKYQKLTTALLTTISGETVSVVHPGLHNTNAGPDFLNAQLVIDGQLWAGNVEIHVKSSDWYAHKHQDDFNYDSVLLHVVWEYNVAVFRENDEPILTVAIKDRVTPAAVIGYKSLLSGHARFINCEQNFALVKEFTLENWLERVYIDRLQQKIVPLEKELRKTNNHWELLLFRQLCKTFGLKVNGESFASIAHSFPFSVVQRCKGNVFMLEALLFGQAGLLLGELEDAYAQRLQREYHYLVKKFKLSNSTVIAPKFFRLRPANFPTLRLSQLAVLYATSDYLFSSIINCTDKDAYYKVFNISASAYWKTHYNFGVTSLEKEKALTKSFIDLVLLNTVIPIVFCYAKLEGKEVSEEIIDLAASIAPELNSIVKQFNSLRPIANNALKSQALLQLKKHYCDANRCLDCAVGHTLLHES</sequence>
<organism evidence="1 2">
    <name type="scientific">Rasiella rasia</name>
    <dbReference type="NCBI Taxonomy" id="2744027"/>
    <lineage>
        <taxon>Bacteria</taxon>
        <taxon>Pseudomonadati</taxon>
        <taxon>Bacteroidota</taxon>
        <taxon>Flavobacteriia</taxon>
        <taxon>Flavobacteriales</taxon>
        <taxon>Flavobacteriaceae</taxon>
        <taxon>Rasiella</taxon>
    </lineage>
</organism>
<name>A0A6G6GKH5_9FLAO</name>
<dbReference type="EMBL" id="CP049057">
    <property type="protein sequence ID" value="QIE59059.1"/>
    <property type="molecule type" value="Genomic_DNA"/>
</dbReference>
<accession>A0A6G6GKH5</accession>
<reference evidence="1 2" key="1">
    <citation type="submission" date="2020-02" db="EMBL/GenBank/DDBJ databases">
        <title>Complete genome sequence of Flavobacteriaceae bacterium.</title>
        <authorList>
            <person name="Kim S.-J."/>
            <person name="Kim Y.-S."/>
            <person name="Kim K.-H."/>
        </authorList>
    </citation>
    <scope>NUCLEOTIDE SEQUENCE [LARGE SCALE GENOMIC DNA]</scope>
    <source>
        <strain evidence="1 2">RR4-40</strain>
    </source>
</reference>